<dbReference type="PANTHER" id="PTHR22642">
    <property type="entry name" value="IMIDAZOLONEPROPIONASE"/>
    <property type="match status" value="1"/>
</dbReference>
<organism evidence="2 3">
    <name type="scientific">Paraoerskovia sediminicola</name>
    <dbReference type="NCBI Taxonomy" id="1138587"/>
    <lineage>
        <taxon>Bacteria</taxon>
        <taxon>Bacillati</taxon>
        <taxon>Actinomycetota</taxon>
        <taxon>Actinomycetes</taxon>
        <taxon>Micrococcales</taxon>
        <taxon>Cellulomonadaceae</taxon>
        <taxon>Paraoerskovia</taxon>
    </lineage>
</organism>
<dbReference type="InterPro" id="IPR011059">
    <property type="entry name" value="Metal-dep_hydrolase_composite"/>
</dbReference>
<keyword evidence="3" id="KW-1185">Reference proteome</keyword>
<dbReference type="SUPFAM" id="SSF51338">
    <property type="entry name" value="Composite domain of metallo-dependent hydrolases"/>
    <property type="match status" value="1"/>
</dbReference>
<dbReference type="Pfam" id="PF07969">
    <property type="entry name" value="Amidohydro_3"/>
    <property type="match status" value="1"/>
</dbReference>
<accession>A0ABN6XD43</accession>
<dbReference type="EMBL" id="AP027729">
    <property type="protein sequence ID" value="BDZ42680.1"/>
    <property type="molecule type" value="Genomic_DNA"/>
</dbReference>
<name>A0ABN6XD43_9CELL</name>
<dbReference type="SUPFAM" id="SSF51556">
    <property type="entry name" value="Metallo-dependent hydrolases"/>
    <property type="match status" value="1"/>
</dbReference>
<dbReference type="Proteomes" id="UP001321475">
    <property type="component" value="Chromosome"/>
</dbReference>
<dbReference type="Gene3D" id="3.10.310.70">
    <property type="match status" value="1"/>
</dbReference>
<evidence type="ECO:0000313" key="3">
    <source>
        <dbReference type="Proteomes" id="UP001321475"/>
    </source>
</evidence>
<protein>
    <submittedName>
        <fullName evidence="2">Amidohydrolase</fullName>
    </submittedName>
</protein>
<dbReference type="Gene3D" id="2.30.40.10">
    <property type="entry name" value="Urease, subunit C, domain 1"/>
    <property type="match status" value="1"/>
</dbReference>
<dbReference type="InterPro" id="IPR032466">
    <property type="entry name" value="Metal_Hydrolase"/>
</dbReference>
<reference evidence="3" key="1">
    <citation type="journal article" date="2019" name="Int. J. Syst. Evol. Microbiol.">
        <title>The Global Catalogue of Microorganisms (GCM) 10K type strain sequencing project: providing services to taxonomists for standard genome sequencing and annotation.</title>
        <authorList>
            <consortium name="The Broad Institute Genomics Platform"/>
            <consortium name="The Broad Institute Genome Sequencing Center for Infectious Disease"/>
            <person name="Wu L."/>
            <person name="Ma J."/>
        </authorList>
    </citation>
    <scope>NUCLEOTIDE SEQUENCE [LARGE SCALE GENOMIC DNA]</scope>
    <source>
        <strain evidence="3">NBRC 108565</strain>
    </source>
</reference>
<dbReference type="RefSeq" id="WP_286217122.1">
    <property type="nucleotide sequence ID" value="NZ_AP027729.1"/>
</dbReference>
<feature type="domain" description="Amidohydrolase 3" evidence="1">
    <location>
        <begin position="49"/>
        <end position="518"/>
    </location>
</feature>
<proteinExistence type="predicted"/>
<evidence type="ECO:0000313" key="2">
    <source>
        <dbReference type="EMBL" id="BDZ42680.1"/>
    </source>
</evidence>
<evidence type="ECO:0000259" key="1">
    <source>
        <dbReference type="Pfam" id="PF07969"/>
    </source>
</evidence>
<sequence>MSSIVTVLHDARIPGRPEPVDVLVLDDGTVEVGPSRSWPEPGAAGSPIVVDVEGRWVVPGLWDEHVHMLQWSLARARVDLSATRSAAEAVQVVADHLAVLPDTETAPRVVGDVVVGFGFRDAMWPDLPTRAALDAVAGDVAVVLVGGDCHCGWVSSAAAQVLGAEVDASGILREEEWFEVSRRLDRQAESELDGLVVVAGTFAAARGVVGIVDLEMADNVRAWQRRVAAGATSLQVEVGVYADRLEEWIAAGRRSGDVVPDTGDLVRIGPLKVMSDGSLNTRTAFCCAPYAAGPDGEADAAGAEAADLAAPATEAHEDRGALDVEPEELRDLLLRATGAGIETTVHAIGDAAVGLVLDTYAELGIGGRMEHAQLVARQDLPRFAELGVVASVQPEHAMDDRDVVDRYWAGTSAIPYPLASLVEAGATVRLGSDAPVATLDPWAAMAAAVHRARDGREAWRPEERIDVRTALAAHARGRDEVRTGDVADLVVVDRDPFGPDEPLRDMPVWATMVGGRWTFRA</sequence>
<dbReference type="Gene3D" id="3.20.20.140">
    <property type="entry name" value="Metal-dependent hydrolases"/>
    <property type="match status" value="1"/>
</dbReference>
<dbReference type="InterPro" id="IPR013108">
    <property type="entry name" value="Amidohydro_3"/>
</dbReference>
<dbReference type="PANTHER" id="PTHR22642:SF2">
    <property type="entry name" value="PROTEIN LONG AFTER FAR-RED 3"/>
    <property type="match status" value="1"/>
</dbReference>
<gene>
    <name evidence="2" type="ORF">GCM10025865_19790</name>
</gene>